<dbReference type="InterPro" id="IPR050278">
    <property type="entry name" value="Serine_Prot_S9B/DPPIV"/>
</dbReference>
<protein>
    <submittedName>
        <fullName evidence="3">DPP IV N-terminal domain-containing protein</fullName>
    </submittedName>
</protein>
<dbReference type="InterPro" id="IPR002469">
    <property type="entry name" value="Peptidase_S9B_N"/>
</dbReference>
<evidence type="ECO:0000313" key="3">
    <source>
        <dbReference type="EMBL" id="MFD0761340.1"/>
    </source>
</evidence>
<dbReference type="PANTHER" id="PTHR11731">
    <property type="entry name" value="PROTEASE FAMILY S9B,C DIPEPTIDYL-PEPTIDASE IV-RELATED"/>
    <property type="match status" value="1"/>
</dbReference>
<dbReference type="SUPFAM" id="SSF53474">
    <property type="entry name" value="alpha/beta-Hydrolases"/>
    <property type="match status" value="1"/>
</dbReference>
<dbReference type="EMBL" id="JBHTIC010000005">
    <property type="protein sequence ID" value="MFD0761340.1"/>
    <property type="molecule type" value="Genomic_DNA"/>
</dbReference>
<dbReference type="Pfam" id="PF00326">
    <property type="entry name" value="Peptidase_S9"/>
    <property type="match status" value="1"/>
</dbReference>
<dbReference type="PANTHER" id="PTHR11731:SF193">
    <property type="entry name" value="DIPEPTIDYL PEPTIDASE 9"/>
    <property type="match status" value="1"/>
</dbReference>
<reference evidence="4" key="1">
    <citation type="journal article" date="2019" name="Int. J. Syst. Evol. Microbiol.">
        <title>The Global Catalogue of Microorganisms (GCM) 10K type strain sequencing project: providing services to taxonomists for standard genome sequencing and annotation.</title>
        <authorList>
            <consortium name="The Broad Institute Genomics Platform"/>
            <consortium name="The Broad Institute Genome Sequencing Center for Infectious Disease"/>
            <person name="Wu L."/>
            <person name="Ma J."/>
        </authorList>
    </citation>
    <scope>NUCLEOTIDE SEQUENCE [LARGE SCALE GENOMIC DNA]</scope>
    <source>
        <strain evidence="4">CCUG 60022</strain>
    </source>
</reference>
<evidence type="ECO:0000259" key="1">
    <source>
        <dbReference type="Pfam" id="PF00326"/>
    </source>
</evidence>
<gene>
    <name evidence="3" type="ORF">ACFQZW_04545</name>
</gene>
<evidence type="ECO:0000313" key="4">
    <source>
        <dbReference type="Proteomes" id="UP001597032"/>
    </source>
</evidence>
<feature type="domain" description="Dipeptidylpeptidase IV N-terminal" evidence="2">
    <location>
        <begin position="116"/>
        <end position="461"/>
    </location>
</feature>
<dbReference type="RefSeq" id="WP_298265208.1">
    <property type="nucleotide sequence ID" value="NZ_JBHTIC010000005.1"/>
</dbReference>
<accession>A0ABW2Z4J8</accession>
<dbReference type="Gene3D" id="3.40.50.1820">
    <property type="entry name" value="alpha/beta hydrolase"/>
    <property type="match status" value="1"/>
</dbReference>
<dbReference type="Pfam" id="PF00930">
    <property type="entry name" value="DPPIV_N"/>
    <property type="match status" value="1"/>
</dbReference>
<keyword evidence="4" id="KW-1185">Reference proteome</keyword>
<name>A0ABW2Z4J8_9FLAO</name>
<dbReference type="Proteomes" id="UP001597032">
    <property type="component" value="Unassembled WGS sequence"/>
</dbReference>
<dbReference type="InterPro" id="IPR029058">
    <property type="entry name" value="AB_hydrolase_fold"/>
</dbReference>
<evidence type="ECO:0000259" key="2">
    <source>
        <dbReference type="Pfam" id="PF00930"/>
    </source>
</evidence>
<sequence length="756" mass="88171">MKRIYCTLIGLLIGIISIQAQKITEDDYKRAVSFMYENYNNKTAFNLNTNVYWFQNGSGIWFVDYSKEGAYYKTVSFKENKVKPLFNQAKFVESFNKLLGKNIAKNQIEISNVERTENENLTFEFDKKTYFLDLKTYNIHLKEEDLKEKKNQFETKSPDGKWIAYSKNYNLFIKSTENNEEHHQLSFDGDKDYEYATYYGWYDIMEGENGKRPKHFYVNWSKDSKWIATSVVDFSNAEKMYLLDYSIDSLYKPKLLSYYRGSPGDTSMVHVKPVFFNIETKKEVKSQLPKNTHINSVSTQWLQQSGRLLANYAERGFKKEYVKQIDLNNHTEKNLIIEQSETNVDNFDYRLLKNHKQIVFLSERTGWRQLYLLNLETEEIVSLTNGQYFINNIEYIDEKKEFIYFLASGKEANSNPYHQKLYKVNFKGKVTLLTSENTHHNISFSKDGSYFIDNYSTINIPTKTVLRSSKSGKILTKLTSANVDNAIALGWQSPEVFELTAKDGKTTIYGAIWKPTNFDASKKYPIIDHTYTGPHTQVFPKSFDRGFMNQSLAELGFIVMMVDGLGTSNRSKEFHNFSYKNMENNLEDHVLAIKYLGEKYGWINIDKVGIFGHSAGGYDTGRAMLGFPNFYKVGVASSADHDFRMEKAWWPEMYQGWPIDSTYQKVSNITNAKNLKGKLLLVHGGIDDNVNPSATFKLAEALVKADKEFDLLILPSQRHGYQGLHRNYFTKKRWNYFVEHLLNKQPIWDFKWNYNE</sequence>
<proteinExistence type="predicted"/>
<dbReference type="Gene3D" id="2.140.10.30">
    <property type="entry name" value="Dipeptidylpeptidase IV, N-terminal domain"/>
    <property type="match status" value="1"/>
</dbReference>
<dbReference type="SUPFAM" id="SSF82171">
    <property type="entry name" value="DPP6 N-terminal domain-like"/>
    <property type="match status" value="1"/>
</dbReference>
<feature type="domain" description="Peptidase S9 prolyl oligopeptidase catalytic" evidence="1">
    <location>
        <begin position="549"/>
        <end position="741"/>
    </location>
</feature>
<organism evidence="3 4">
    <name type="scientific">Lutibacter aestuarii</name>
    <dbReference type="NCBI Taxonomy" id="861111"/>
    <lineage>
        <taxon>Bacteria</taxon>
        <taxon>Pseudomonadati</taxon>
        <taxon>Bacteroidota</taxon>
        <taxon>Flavobacteriia</taxon>
        <taxon>Flavobacteriales</taxon>
        <taxon>Flavobacteriaceae</taxon>
        <taxon>Lutibacter</taxon>
    </lineage>
</organism>
<comment type="caution">
    <text evidence="3">The sequence shown here is derived from an EMBL/GenBank/DDBJ whole genome shotgun (WGS) entry which is preliminary data.</text>
</comment>
<dbReference type="InterPro" id="IPR001375">
    <property type="entry name" value="Peptidase_S9_cat"/>
</dbReference>